<proteinExistence type="predicted"/>
<dbReference type="InterPro" id="IPR003615">
    <property type="entry name" value="HNH_nuc"/>
</dbReference>
<keyword evidence="1" id="KW-0378">Hydrolase</keyword>
<keyword evidence="1" id="KW-0540">Nuclease</keyword>
<dbReference type="SMART" id="SM00507">
    <property type="entry name" value="HNHc"/>
    <property type="match status" value="1"/>
</dbReference>
<gene>
    <name evidence="1" type="ORF">CPELA_10935</name>
</gene>
<dbReference type="GO" id="GO:0008270">
    <property type="term" value="F:zinc ion binding"/>
    <property type="evidence" value="ECO:0007669"/>
    <property type="project" value="InterPro"/>
</dbReference>
<evidence type="ECO:0000313" key="2">
    <source>
        <dbReference type="Proteomes" id="UP000288929"/>
    </source>
</evidence>
<protein>
    <submittedName>
        <fullName evidence="1">HNH endonuclease</fullName>
    </submittedName>
</protein>
<keyword evidence="2" id="KW-1185">Reference proteome</keyword>
<dbReference type="Gene3D" id="1.10.30.50">
    <property type="match status" value="1"/>
</dbReference>
<evidence type="ECO:0000313" key="1">
    <source>
        <dbReference type="EMBL" id="QAU53429.1"/>
    </source>
</evidence>
<dbReference type="Proteomes" id="UP000288929">
    <property type="component" value="Chromosome"/>
</dbReference>
<accession>A0A410WBV3</accession>
<dbReference type="CDD" id="cd00085">
    <property type="entry name" value="HNHc"/>
    <property type="match status" value="1"/>
</dbReference>
<dbReference type="KEGG" id="cpeg:CPELA_10935"/>
<dbReference type="RefSeq" id="WP_164931206.1">
    <property type="nucleotide sequence ID" value="NZ_BMCX01000005.1"/>
</dbReference>
<name>A0A410WBV3_9CORY</name>
<dbReference type="Pfam" id="PF01844">
    <property type="entry name" value="HNH"/>
    <property type="match status" value="1"/>
</dbReference>
<sequence>MLAYYRRCDMRDPACRMQRRLFQEEYAFWQSQLPEELDSEFEWIAEDLAFRLQHTKTYVENRLWAVYALQQLPTLHALQQALWHLDFPRLIAIANTLNVATDKSWEDLDLRLAHYLHPKRENQAIPSAKQIRRFILEYLEQEAEPEQPSQNITITPVAPGLARLEVISSEGAAETIRDAVTKLARRLECTAGEALLKMALGENPNVVVNTYEAHPARGLRTASGAKFSASELATLKASATFREVDFDAETAGYRFSQAMRASIAGRDGHCRYPDCNVAAVYCDIDHVVPYGQGGPTSPRNAQLLCRHHHNKKTKKEITCEINEHGLVTWKTKGCTILLTYPEGFFGDESCKDPPNF</sequence>
<dbReference type="GO" id="GO:0003676">
    <property type="term" value="F:nucleic acid binding"/>
    <property type="evidence" value="ECO:0007669"/>
    <property type="project" value="InterPro"/>
</dbReference>
<dbReference type="AlphaFoldDB" id="A0A410WBV3"/>
<dbReference type="EMBL" id="CP035299">
    <property type="protein sequence ID" value="QAU53429.1"/>
    <property type="molecule type" value="Genomic_DNA"/>
</dbReference>
<reference evidence="1 2" key="1">
    <citation type="submission" date="2019-01" db="EMBL/GenBank/DDBJ databases">
        <authorList>
            <person name="Ruckert C."/>
            <person name="Busche T."/>
            <person name="Kalinowski J."/>
        </authorList>
    </citation>
    <scope>NUCLEOTIDE SEQUENCE [LARGE SCALE GENOMIC DNA]</scope>
    <source>
        <strain evidence="1 2">136/3</strain>
    </source>
</reference>
<organism evidence="1 2">
    <name type="scientific">Corynebacterium pelargi</name>
    <dbReference type="NCBI Taxonomy" id="1471400"/>
    <lineage>
        <taxon>Bacteria</taxon>
        <taxon>Bacillati</taxon>
        <taxon>Actinomycetota</taxon>
        <taxon>Actinomycetes</taxon>
        <taxon>Mycobacteriales</taxon>
        <taxon>Corynebacteriaceae</taxon>
        <taxon>Corynebacterium</taxon>
    </lineage>
</organism>
<dbReference type="InterPro" id="IPR002711">
    <property type="entry name" value="HNH"/>
</dbReference>
<keyword evidence="1" id="KW-0255">Endonuclease</keyword>
<dbReference type="GO" id="GO:0004519">
    <property type="term" value="F:endonuclease activity"/>
    <property type="evidence" value="ECO:0007669"/>
    <property type="project" value="UniProtKB-KW"/>
</dbReference>